<organism evidence="1">
    <name type="scientific">Gallibacterium anatis</name>
    <dbReference type="NCBI Taxonomy" id="750"/>
    <lineage>
        <taxon>Bacteria</taxon>
        <taxon>Pseudomonadati</taxon>
        <taxon>Pseudomonadota</taxon>
        <taxon>Gammaproteobacteria</taxon>
        <taxon>Pasteurellales</taxon>
        <taxon>Pasteurellaceae</taxon>
        <taxon>Gallibacterium</taxon>
    </lineage>
</organism>
<comment type="caution">
    <text evidence="1">The sequence shown here is derived from an EMBL/GenBank/DDBJ whole genome shotgun (WGS) entry which is preliminary data.</text>
</comment>
<evidence type="ECO:0000313" key="1">
    <source>
        <dbReference type="EMBL" id="MBF4102883.1"/>
    </source>
</evidence>
<reference evidence="1" key="1">
    <citation type="submission" date="2020-11" db="EMBL/GenBank/DDBJ databases">
        <title>Gallibacterium anatis 1637, full genome, WGS.</title>
        <authorList>
            <person name="Laishevtcev A.I."/>
            <person name="Yakimova E.A."/>
            <person name="Petkovich D."/>
            <person name="Stepanova T.V."/>
            <person name="Kalendr R.S."/>
            <person name="Rubalsky E.O."/>
            <person name="Zulkarneev E.R."/>
            <person name="Aleshkin A.V."/>
        </authorList>
    </citation>
    <scope>NUCLEOTIDE SEQUENCE</scope>
    <source>
        <strain evidence="1">1637</strain>
    </source>
</reference>
<dbReference type="EMBL" id="JADION010000036">
    <property type="protein sequence ID" value="MBF4102883.1"/>
    <property type="molecule type" value="Genomic_DNA"/>
</dbReference>
<accession>A0A930UWM6</accession>
<proteinExistence type="predicted"/>
<dbReference type="AlphaFoldDB" id="A0A930UWM6"/>
<gene>
    <name evidence="1" type="ORF">INT80_11330</name>
</gene>
<name>A0A930UWM6_9PAST</name>
<protein>
    <submittedName>
        <fullName evidence="1">Uncharacterized protein</fullName>
    </submittedName>
</protein>
<sequence length="47" mass="5321">MSVLVNFQNKVTGIEPAQLIHYQDYKKLNGVVGNDTYKVMQLAIILI</sequence>